<proteinExistence type="predicted"/>
<sequence>MPRITDLERCIKSNPEQTQAKLDELIQALIELKKVITIPEKPEIQKEYCQLAEAVLSAKKIIETLEYRYHKKS</sequence>
<dbReference type="Pfam" id="PF08988">
    <property type="entry name" value="T3SS_needle_E"/>
    <property type="match status" value="1"/>
</dbReference>
<evidence type="ECO:0000313" key="1">
    <source>
        <dbReference type="EMBL" id="AWK13980.1"/>
    </source>
</evidence>
<gene>
    <name evidence="1" type="ORF">CCS41_04990</name>
</gene>
<dbReference type="STRING" id="1878942.GCA_900128755_01211"/>
<dbReference type="KEGG" id="fsm:CCS41_04990"/>
<keyword evidence="2" id="KW-1185">Reference proteome</keyword>
<evidence type="ECO:0000313" key="2">
    <source>
        <dbReference type="Proteomes" id="UP000261875"/>
    </source>
</evidence>
<evidence type="ECO:0008006" key="3">
    <source>
        <dbReference type="Google" id="ProtNLM"/>
    </source>
</evidence>
<name>A0A2U8I4A4_9GAMM</name>
<organism evidence="1 2">
    <name type="scientific">Candidatus Fukatsuia symbiotica</name>
    <dbReference type="NCBI Taxonomy" id="1878942"/>
    <lineage>
        <taxon>Bacteria</taxon>
        <taxon>Pseudomonadati</taxon>
        <taxon>Pseudomonadota</taxon>
        <taxon>Gammaproteobacteria</taxon>
        <taxon>Enterobacterales</taxon>
        <taxon>Yersiniaceae</taxon>
        <taxon>Candidatus Fukatsuia</taxon>
    </lineage>
</organism>
<dbReference type="EMBL" id="CP021659">
    <property type="protein sequence ID" value="AWK13980.1"/>
    <property type="molecule type" value="Genomic_DNA"/>
</dbReference>
<dbReference type="AlphaFoldDB" id="A0A2U8I4A4"/>
<dbReference type="InterPro" id="IPR012671">
    <property type="entry name" value="T3SS_PscE/YscE"/>
</dbReference>
<dbReference type="RefSeq" id="WP_072550251.1">
    <property type="nucleotide sequence ID" value="NZ_CP021659.1"/>
</dbReference>
<protein>
    <recommendedName>
        <fullName evidence="3">EscE/YscE/SsaE family type III secretion system needle protein co-chaperone</fullName>
    </recommendedName>
</protein>
<dbReference type="OrthoDB" id="6480686at2"/>
<accession>A0A2U8I4A4</accession>
<dbReference type="Proteomes" id="UP000261875">
    <property type="component" value="Chromosome"/>
</dbReference>
<reference evidence="1 2" key="1">
    <citation type="submission" date="2017-05" db="EMBL/GenBank/DDBJ databases">
        <title>Genome sequence of Candidatus Fukatsuia symbiotica and Candidatus Hamiltonella defensa from Acyrthosiphon pisum strain 5D.</title>
        <authorList>
            <person name="Patel V.A."/>
            <person name="Chevignon G."/>
            <person name="Russell J.A."/>
            <person name="Oliver K.M."/>
        </authorList>
    </citation>
    <scope>NUCLEOTIDE SEQUENCE [LARGE SCALE GENOMIC DNA]</scope>
    <source>
        <strain evidence="1 2">5D</strain>
    </source>
</reference>